<organism evidence="1 2">
    <name type="scientific">Arthrobacter phage Adat</name>
    <dbReference type="NCBI Taxonomy" id="2027883"/>
    <lineage>
        <taxon>Viruses</taxon>
        <taxon>Duplodnaviria</taxon>
        <taxon>Heunggongvirae</taxon>
        <taxon>Uroviricota</taxon>
        <taxon>Caudoviricetes</taxon>
        <taxon>Jasminevirus</taxon>
        <taxon>Jasminevirus adat</taxon>
    </lineage>
</organism>
<sequence>MAYKTGCQRGFHNFDLGFGVETKKRCVYCGEHKFIAAIKALFVKVGA</sequence>
<dbReference type="OrthoDB" id="37237at10239"/>
<keyword evidence="2" id="KW-1185">Reference proteome</keyword>
<evidence type="ECO:0000313" key="2">
    <source>
        <dbReference type="Proteomes" id="UP000221251"/>
    </source>
</evidence>
<gene>
    <name evidence="1" type="ORF">ADAT_51</name>
</gene>
<evidence type="ECO:0000313" key="1">
    <source>
        <dbReference type="EMBL" id="ASZ72622.1"/>
    </source>
</evidence>
<name>A0A249XLK8_9CAUD</name>
<dbReference type="Proteomes" id="UP000221251">
    <property type="component" value="Segment"/>
</dbReference>
<proteinExistence type="predicted"/>
<reference evidence="1 2" key="1">
    <citation type="submission" date="2017-08" db="EMBL/GenBank/DDBJ databases">
        <authorList>
            <person name="Bertolini C.M."/>
            <person name="Tyransky A."/>
            <person name="Ball S.L."/>
            <person name="Breitenberger C.A."/>
            <person name="Daniels C.J."/>
            <person name="Garlena R.A."/>
            <person name="Russell D.A."/>
            <person name="Pope W.H."/>
            <person name="Jacobs-Sera D."/>
            <person name="Hendrix R.W."/>
            <person name="Hatfull G.F."/>
        </authorList>
    </citation>
    <scope>NUCLEOTIDE SEQUENCE [LARGE SCALE GENOMIC DNA]</scope>
</reference>
<dbReference type="EMBL" id="MF668266">
    <property type="protein sequence ID" value="ASZ72622.1"/>
    <property type="molecule type" value="Genomic_DNA"/>
</dbReference>
<protein>
    <submittedName>
        <fullName evidence="1">Uncharacterized protein</fullName>
    </submittedName>
</protein>
<accession>A0A249XLK8</accession>